<dbReference type="PANTHER" id="PTHR45138:SF9">
    <property type="entry name" value="DIGUANYLATE CYCLASE DGCM-RELATED"/>
    <property type="match status" value="1"/>
</dbReference>
<dbReference type="RefSeq" id="WP_044408234.1">
    <property type="nucleotide sequence ID" value="NZ_JXXE01000152.1"/>
</dbReference>
<dbReference type="Gene3D" id="3.30.70.270">
    <property type="match status" value="1"/>
</dbReference>
<organism evidence="4 5">
    <name type="scientific">Rhodopseudomonas palustris</name>
    <dbReference type="NCBI Taxonomy" id="1076"/>
    <lineage>
        <taxon>Bacteria</taxon>
        <taxon>Pseudomonadati</taxon>
        <taxon>Pseudomonadota</taxon>
        <taxon>Alphaproteobacteria</taxon>
        <taxon>Hyphomicrobiales</taxon>
        <taxon>Nitrobacteraceae</taxon>
        <taxon>Rhodopseudomonas</taxon>
    </lineage>
</organism>
<dbReference type="PROSITE" id="PS50887">
    <property type="entry name" value="GGDEF"/>
    <property type="match status" value="1"/>
</dbReference>
<sequence>AELRHAAERLCRVVSDLKIPHPGLGERGIVTISIGASVAAPDESLAEALERADQLLYRAKQGGRNQVTT</sequence>
<dbReference type="PANTHER" id="PTHR45138">
    <property type="entry name" value="REGULATORY COMPONENTS OF SENSORY TRANSDUCTION SYSTEM"/>
    <property type="match status" value="1"/>
</dbReference>
<dbReference type="GO" id="GO:0052621">
    <property type="term" value="F:diguanylate cyclase activity"/>
    <property type="evidence" value="ECO:0007669"/>
    <property type="project" value="UniProtKB-EC"/>
</dbReference>
<evidence type="ECO:0000313" key="4">
    <source>
        <dbReference type="EMBL" id="KIZ45464.1"/>
    </source>
</evidence>
<gene>
    <name evidence="4" type="ORF">OO17_07890</name>
</gene>
<dbReference type="InterPro" id="IPR029787">
    <property type="entry name" value="Nucleotide_cyclase"/>
</dbReference>
<dbReference type="PATRIC" id="fig|1076.23.peg.828"/>
<comment type="caution">
    <text evidence="4">The sequence shown here is derived from an EMBL/GenBank/DDBJ whole genome shotgun (WGS) entry which is preliminary data.</text>
</comment>
<protein>
    <recommendedName>
        <fullName evidence="1">diguanylate cyclase</fullName>
        <ecNumber evidence="1">2.7.7.65</ecNumber>
    </recommendedName>
</protein>
<dbReference type="OrthoDB" id="9157674at2"/>
<comment type="catalytic activity">
    <reaction evidence="2">
        <text>2 GTP = 3',3'-c-di-GMP + 2 diphosphate</text>
        <dbReference type="Rhea" id="RHEA:24898"/>
        <dbReference type="ChEBI" id="CHEBI:33019"/>
        <dbReference type="ChEBI" id="CHEBI:37565"/>
        <dbReference type="ChEBI" id="CHEBI:58805"/>
        <dbReference type="EC" id="2.7.7.65"/>
    </reaction>
</comment>
<proteinExistence type="predicted"/>
<dbReference type="InterPro" id="IPR043128">
    <property type="entry name" value="Rev_trsase/Diguanyl_cyclase"/>
</dbReference>
<dbReference type="InterPro" id="IPR050469">
    <property type="entry name" value="Diguanylate_Cyclase"/>
</dbReference>
<reference evidence="4 5" key="1">
    <citation type="submission" date="2014-11" db="EMBL/GenBank/DDBJ databases">
        <title>Genomics and ecophysiology of heterotrophic nitrogen fixing bacteria isolated from estuarine surface water.</title>
        <authorList>
            <person name="Bentzon-Tilia M."/>
            <person name="Severin I."/>
            <person name="Hansen L.H."/>
            <person name="Riemann L."/>
        </authorList>
    </citation>
    <scope>NUCLEOTIDE SEQUENCE [LARGE SCALE GENOMIC DNA]</scope>
    <source>
        <strain evidence="4 5">BAL398</strain>
    </source>
</reference>
<dbReference type="SUPFAM" id="SSF55073">
    <property type="entry name" value="Nucleotide cyclase"/>
    <property type="match status" value="1"/>
</dbReference>
<dbReference type="GO" id="GO:0043709">
    <property type="term" value="P:cell adhesion involved in single-species biofilm formation"/>
    <property type="evidence" value="ECO:0007669"/>
    <property type="project" value="TreeGrafter"/>
</dbReference>
<dbReference type="Pfam" id="PF00990">
    <property type="entry name" value="GGDEF"/>
    <property type="match status" value="1"/>
</dbReference>
<name>A0A0D7EX85_RHOPL</name>
<accession>A0A0D7EX85</accession>
<dbReference type="Proteomes" id="UP000032515">
    <property type="component" value="Unassembled WGS sequence"/>
</dbReference>
<dbReference type="InterPro" id="IPR000160">
    <property type="entry name" value="GGDEF_dom"/>
</dbReference>
<dbReference type="AlphaFoldDB" id="A0A0D7EX85"/>
<evidence type="ECO:0000256" key="2">
    <source>
        <dbReference type="ARBA" id="ARBA00034247"/>
    </source>
</evidence>
<evidence type="ECO:0000256" key="1">
    <source>
        <dbReference type="ARBA" id="ARBA00012528"/>
    </source>
</evidence>
<evidence type="ECO:0000259" key="3">
    <source>
        <dbReference type="PROSITE" id="PS50887"/>
    </source>
</evidence>
<dbReference type="GO" id="GO:0005886">
    <property type="term" value="C:plasma membrane"/>
    <property type="evidence" value="ECO:0007669"/>
    <property type="project" value="TreeGrafter"/>
</dbReference>
<dbReference type="GO" id="GO:1902201">
    <property type="term" value="P:negative regulation of bacterial-type flagellum-dependent cell motility"/>
    <property type="evidence" value="ECO:0007669"/>
    <property type="project" value="TreeGrafter"/>
</dbReference>
<dbReference type="EMBL" id="JXXE01000152">
    <property type="protein sequence ID" value="KIZ45464.1"/>
    <property type="molecule type" value="Genomic_DNA"/>
</dbReference>
<feature type="domain" description="GGDEF" evidence="3">
    <location>
        <begin position="1"/>
        <end position="69"/>
    </location>
</feature>
<dbReference type="EC" id="2.7.7.65" evidence="1"/>
<evidence type="ECO:0000313" key="5">
    <source>
        <dbReference type="Proteomes" id="UP000032515"/>
    </source>
</evidence>
<feature type="non-terminal residue" evidence="4">
    <location>
        <position position="1"/>
    </location>
</feature>